<keyword evidence="1" id="KW-0479">Metal-binding</keyword>
<evidence type="ECO:0000256" key="1">
    <source>
        <dbReference type="ARBA" id="ARBA00022723"/>
    </source>
</evidence>
<dbReference type="InterPro" id="IPR000917">
    <property type="entry name" value="Sulfatase_N"/>
</dbReference>
<gene>
    <name evidence="4" type="ORF">DLM86_27295</name>
</gene>
<dbReference type="Proteomes" id="UP000247476">
    <property type="component" value="Unassembled WGS sequence"/>
</dbReference>
<dbReference type="PANTHER" id="PTHR45953">
    <property type="entry name" value="IDURONATE 2-SULFATASE"/>
    <property type="match status" value="1"/>
</dbReference>
<evidence type="ECO:0000313" key="4">
    <source>
        <dbReference type="EMBL" id="PYI50778.1"/>
    </source>
</evidence>
<sequence length="559" mass="61705">MGRSGLPRDQVGAAAEVSMGGARQGADADAAAQPRLIREEIAMKERTAVRPDKRPNVLIFHTDQQRYDSLGCTGNAYAETPNIDRLASEGTLFRRHVSASPVCMPSRASLFTGRYPNGHGVHTNGVALPRRDHWTGHPMNDGQPLNAGVFSHVPTMADAFSEAGYRTASIGKLHLTCTNAPRSCRYEESRVRWAEEAMESWSGPYYGFDRVELTIGHGEDYTGHYGRWLEREYPEVAARVKSGLYRGSGASRHTLYPSVVPVEAHSSTWIAGRAVSYLREAANDTRPFLLFLGFPDPHFPFVPPAELAERFASKDVPPAREKADPYGVPAAMRRLYRDDALQNVRRFGDGFVRLARQYTDAMLHLVDLSVGRVTGALRELGLEDDTIVLFTSDHGDYLGDYGLIFKSEFGCKALNHVPLLVKVPMRRDDWPGECRAAVSNADVLPTLCELAGVPAPDGVQGRSLVPLLEGRAPSSPVTVACYGEAPEDRNFSLWNDRYRYTWYPAAGECELYDHEADLGETADLAGTPEAAAVRQAMHAELLERHVRHDRPSAGKSSNW</sequence>
<reference evidence="4 5" key="1">
    <citation type="submission" date="2018-05" db="EMBL/GenBank/DDBJ databases">
        <title>Paenibacillus flagellatus sp. nov., isolated from selenium mineral soil.</title>
        <authorList>
            <person name="Dai X."/>
        </authorList>
    </citation>
    <scope>NUCLEOTIDE SEQUENCE [LARGE SCALE GENOMIC DNA]</scope>
    <source>
        <strain evidence="4 5">DXL2</strain>
    </source>
</reference>
<dbReference type="GO" id="GO:0046872">
    <property type="term" value="F:metal ion binding"/>
    <property type="evidence" value="ECO:0007669"/>
    <property type="project" value="UniProtKB-KW"/>
</dbReference>
<dbReference type="GO" id="GO:0005737">
    <property type="term" value="C:cytoplasm"/>
    <property type="evidence" value="ECO:0007669"/>
    <property type="project" value="TreeGrafter"/>
</dbReference>
<dbReference type="AlphaFoldDB" id="A0A2V5JVW4"/>
<dbReference type="GO" id="GO:0008484">
    <property type="term" value="F:sulfuric ester hydrolase activity"/>
    <property type="evidence" value="ECO:0007669"/>
    <property type="project" value="TreeGrafter"/>
</dbReference>
<dbReference type="EMBL" id="QJVJ01000016">
    <property type="protein sequence ID" value="PYI50778.1"/>
    <property type="molecule type" value="Genomic_DNA"/>
</dbReference>
<dbReference type="SUPFAM" id="SSF53649">
    <property type="entry name" value="Alkaline phosphatase-like"/>
    <property type="match status" value="1"/>
</dbReference>
<dbReference type="Gene3D" id="3.40.720.10">
    <property type="entry name" value="Alkaline Phosphatase, subunit A"/>
    <property type="match status" value="1"/>
</dbReference>
<protein>
    <recommendedName>
        <fullName evidence="3">Sulfatase N-terminal domain-containing protein</fullName>
    </recommendedName>
</protein>
<dbReference type="Pfam" id="PF00884">
    <property type="entry name" value="Sulfatase"/>
    <property type="match status" value="1"/>
</dbReference>
<organism evidence="4 5">
    <name type="scientific">Paenibacillus flagellatus</name>
    <dbReference type="NCBI Taxonomy" id="2211139"/>
    <lineage>
        <taxon>Bacteria</taxon>
        <taxon>Bacillati</taxon>
        <taxon>Bacillota</taxon>
        <taxon>Bacilli</taxon>
        <taxon>Bacillales</taxon>
        <taxon>Paenibacillaceae</taxon>
        <taxon>Paenibacillus</taxon>
    </lineage>
</organism>
<accession>A0A2V5JVW4</accession>
<proteinExistence type="predicted"/>
<keyword evidence="2" id="KW-0378">Hydrolase</keyword>
<comment type="caution">
    <text evidence="4">The sequence shown here is derived from an EMBL/GenBank/DDBJ whole genome shotgun (WGS) entry which is preliminary data.</text>
</comment>
<name>A0A2V5JVW4_9BACL</name>
<evidence type="ECO:0000259" key="3">
    <source>
        <dbReference type="Pfam" id="PF00884"/>
    </source>
</evidence>
<dbReference type="InterPro" id="IPR017850">
    <property type="entry name" value="Alkaline_phosphatase_core_sf"/>
</dbReference>
<evidence type="ECO:0000256" key="2">
    <source>
        <dbReference type="ARBA" id="ARBA00022801"/>
    </source>
</evidence>
<dbReference type="PANTHER" id="PTHR45953:SF1">
    <property type="entry name" value="IDURONATE 2-SULFATASE"/>
    <property type="match status" value="1"/>
</dbReference>
<feature type="domain" description="Sulfatase N-terminal" evidence="3">
    <location>
        <begin position="55"/>
        <end position="453"/>
    </location>
</feature>
<keyword evidence="5" id="KW-1185">Reference proteome</keyword>
<evidence type="ECO:0000313" key="5">
    <source>
        <dbReference type="Proteomes" id="UP000247476"/>
    </source>
</evidence>